<evidence type="ECO:0000313" key="11">
    <source>
        <dbReference type="EMBL" id="CAB4983511.1"/>
    </source>
</evidence>
<dbReference type="Pfam" id="PF01782">
    <property type="entry name" value="RimM"/>
    <property type="match status" value="1"/>
</dbReference>
<dbReference type="GO" id="GO:0043022">
    <property type="term" value="F:ribosome binding"/>
    <property type="evidence" value="ECO:0007669"/>
    <property type="project" value="InterPro"/>
</dbReference>
<dbReference type="EMBL" id="CAESAL010000015">
    <property type="protein sequence ID" value="CAB4336435.1"/>
    <property type="molecule type" value="Genomic_DNA"/>
</dbReference>
<dbReference type="InterPro" id="IPR036976">
    <property type="entry name" value="RimM_N_sf"/>
</dbReference>
<dbReference type="InterPro" id="IPR009000">
    <property type="entry name" value="Transl_B-barrel_sf"/>
</dbReference>
<gene>
    <name evidence="8" type="ORF">UFOPK1906_00940</name>
    <name evidence="9" type="ORF">UFOPK2624_00249</name>
    <name evidence="6" type="ORF">UFOPK3331_00617</name>
    <name evidence="10" type="ORF">UFOPK3785_01360</name>
    <name evidence="11" type="ORF">UFOPK3927_00858</name>
    <name evidence="7" type="ORF">UFOPK4201_01865</name>
</gene>
<evidence type="ECO:0000256" key="3">
    <source>
        <dbReference type="ARBA" id="ARBA00022552"/>
    </source>
</evidence>
<dbReference type="InterPro" id="IPR011961">
    <property type="entry name" value="RimM"/>
</dbReference>
<dbReference type="InterPro" id="IPR011033">
    <property type="entry name" value="PRC_barrel-like_sf"/>
</dbReference>
<dbReference type="SUPFAM" id="SSF50447">
    <property type="entry name" value="Translation proteins"/>
    <property type="match status" value="1"/>
</dbReference>
<evidence type="ECO:0000256" key="4">
    <source>
        <dbReference type="ARBA" id="ARBA00023186"/>
    </source>
</evidence>
<keyword evidence="2" id="KW-0690">Ribosome biogenesis</keyword>
<proteinExistence type="inferred from homology"/>
<organism evidence="9">
    <name type="scientific">freshwater metagenome</name>
    <dbReference type="NCBI Taxonomy" id="449393"/>
    <lineage>
        <taxon>unclassified sequences</taxon>
        <taxon>metagenomes</taxon>
        <taxon>ecological metagenomes</taxon>
    </lineage>
</organism>
<name>A0A6J6PGN2_9ZZZZ</name>
<dbReference type="Gene3D" id="2.30.30.240">
    <property type="entry name" value="PRC-barrel domain"/>
    <property type="match status" value="1"/>
</dbReference>
<evidence type="ECO:0000313" key="10">
    <source>
        <dbReference type="EMBL" id="CAB4959179.1"/>
    </source>
</evidence>
<dbReference type="AlphaFoldDB" id="A0A6J6PGN2"/>
<dbReference type="HAMAP" id="MF_00014">
    <property type="entry name" value="Ribosome_mat_RimM"/>
    <property type="match status" value="1"/>
</dbReference>
<dbReference type="InterPro" id="IPR002676">
    <property type="entry name" value="RimM_N"/>
</dbReference>
<keyword evidence="3" id="KW-0698">rRNA processing</keyword>
<accession>A0A6J6PGN2</accession>
<dbReference type="PANTHER" id="PTHR33692:SF1">
    <property type="entry name" value="RIBOSOME MATURATION FACTOR RIMM"/>
    <property type="match status" value="1"/>
</dbReference>
<dbReference type="EMBL" id="CAEZXY010000005">
    <property type="protein sequence ID" value="CAB4695945.1"/>
    <property type="molecule type" value="Genomic_DNA"/>
</dbReference>
<dbReference type="PANTHER" id="PTHR33692">
    <property type="entry name" value="RIBOSOME MATURATION FACTOR RIMM"/>
    <property type="match status" value="1"/>
</dbReference>
<reference evidence="9" key="1">
    <citation type="submission" date="2020-05" db="EMBL/GenBank/DDBJ databases">
        <authorList>
            <person name="Chiriac C."/>
            <person name="Salcher M."/>
            <person name="Ghai R."/>
            <person name="Kavagutti S V."/>
        </authorList>
    </citation>
    <scope>NUCLEOTIDE SEQUENCE</scope>
</reference>
<evidence type="ECO:0000256" key="1">
    <source>
        <dbReference type="ARBA" id="ARBA00022490"/>
    </source>
</evidence>
<keyword evidence="1" id="KW-0963">Cytoplasm</keyword>
<dbReference type="EMBL" id="CAEZVC010000051">
    <property type="protein sequence ID" value="CAB4622955.1"/>
    <property type="molecule type" value="Genomic_DNA"/>
</dbReference>
<dbReference type="EMBL" id="CAFBNJ010000077">
    <property type="protein sequence ID" value="CAB4959179.1"/>
    <property type="molecule type" value="Genomic_DNA"/>
</dbReference>
<keyword evidence="4" id="KW-0143">Chaperone</keyword>
<evidence type="ECO:0000313" key="7">
    <source>
        <dbReference type="EMBL" id="CAB4372818.1"/>
    </source>
</evidence>
<evidence type="ECO:0000313" key="8">
    <source>
        <dbReference type="EMBL" id="CAB4622955.1"/>
    </source>
</evidence>
<dbReference type="GO" id="GO:0005840">
    <property type="term" value="C:ribosome"/>
    <property type="evidence" value="ECO:0007669"/>
    <property type="project" value="InterPro"/>
</dbReference>
<sequence length="170" mass="18347">MSRSSSSTDPVNLLEVGRIDKPHGVRGDVVVALTTTEKGRVAPGTRLFSGDREFLITASRPHQHRWIVAFEGVFGREGAEAISGLVLSAEALEDDDPDALWVHELIGSPVVEPDGTDRGVVQSVQDNPASDLLVLDTGALVPLRFLEGRDEQGRLVVDVPDGLFELLDED</sequence>
<dbReference type="GO" id="GO:0006364">
    <property type="term" value="P:rRNA processing"/>
    <property type="evidence" value="ECO:0007669"/>
    <property type="project" value="UniProtKB-KW"/>
</dbReference>
<dbReference type="EMBL" id="CAEUNJ010000114">
    <property type="protein sequence ID" value="CAB4372818.1"/>
    <property type="molecule type" value="Genomic_DNA"/>
</dbReference>
<evidence type="ECO:0000256" key="2">
    <source>
        <dbReference type="ARBA" id="ARBA00022517"/>
    </source>
</evidence>
<evidence type="ECO:0000313" key="9">
    <source>
        <dbReference type="EMBL" id="CAB4695945.1"/>
    </source>
</evidence>
<protein>
    <submittedName>
        <fullName evidence="9">Unannotated protein</fullName>
    </submittedName>
</protein>
<dbReference type="SUPFAM" id="SSF50346">
    <property type="entry name" value="PRC-barrel domain"/>
    <property type="match status" value="1"/>
</dbReference>
<evidence type="ECO:0000259" key="5">
    <source>
        <dbReference type="Pfam" id="PF01782"/>
    </source>
</evidence>
<dbReference type="EMBL" id="CAFBOK010000086">
    <property type="protein sequence ID" value="CAB4983511.1"/>
    <property type="molecule type" value="Genomic_DNA"/>
</dbReference>
<dbReference type="NCBIfam" id="TIGR02273">
    <property type="entry name" value="16S_RimM"/>
    <property type="match status" value="1"/>
</dbReference>
<evidence type="ECO:0000313" key="6">
    <source>
        <dbReference type="EMBL" id="CAB4336435.1"/>
    </source>
</evidence>
<feature type="domain" description="RimM N-terminal" evidence="5">
    <location>
        <begin position="16"/>
        <end position="89"/>
    </location>
</feature>
<dbReference type="Gene3D" id="2.40.30.60">
    <property type="entry name" value="RimM"/>
    <property type="match status" value="1"/>
</dbReference>